<name>A0A9N9I1I7_9GLOM</name>
<dbReference type="AlphaFoldDB" id="A0A9N9I1I7"/>
<evidence type="ECO:0000313" key="3">
    <source>
        <dbReference type="Proteomes" id="UP000789396"/>
    </source>
</evidence>
<feature type="region of interest" description="Disordered" evidence="1">
    <location>
        <begin position="1"/>
        <end position="97"/>
    </location>
</feature>
<sequence>KSSTSNLNDSHDEPELNSSDNSHLQKRVRIEDVNDEQSDRESYADEKNTSVDLEQEEGESSGSYQENSSQNRKRKKSGGRCLRNALRSHDSTTDSTK</sequence>
<feature type="compositionally biased region" description="Basic and acidic residues" evidence="1">
    <location>
        <begin position="28"/>
        <end position="49"/>
    </location>
</feature>
<dbReference type="Proteomes" id="UP000789396">
    <property type="component" value="Unassembled WGS sequence"/>
</dbReference>
<feature type="compositionally biased region" description="Low complexity" evidence="1">
    <location>
        <begin position="60"/>
        <end position="70"/>
    </location>
</feature>
<gene>
    <name evidence="2" type="ORF">RFULGI_LOCUS11126</name>
</gene>
<keyword evidence="3" id="KW-1185">Reference proteome</keyword>
<reference evidence="2" key="1">
    <citation type="submission" date="2021-06" db="EMBL/GenBank/DDBJ databases">
        <authorList>
            <person name="Kallberg Y."/>
            <person name="Tangrot J."/>
            <person name="Rosling A."/>
        </authorList>
    </citation>
    <scope>NUCLEOTIDE SEQUENCE</scope>
    <source>
        <strain evidence="2">IN212</strain>
    </source>
</reference>
<evidence type="ECO:0000313" key="2">
    <source>
        <dbReference type="EMBL" id="CAG8715569.1"/>
    </source>
</evidence>
<comment type="caution">
    <text evidence="2">The sequence shown here is derived from an EMBL/GenBank/DDBJ whole genome shotgun (WGS) entry which is preliminary data.</text>
</comment>
<feature type="non-terminal residue" evidence="2">
    <location>
        <position position="1"/>
    </location>
</feature>
<proteinExistence type="predicted"/>
<dbReference type="EMBL" id="CAJVPZ010023444">
    <property type="protein sequence ID" value="CAG8715569.1"/>
    <property type="molecule type" value="Genomic_DNA"/>
</dbReference>
<accession>A0A9N9I1I7</accession>
<feature type="compositionally biased region" description="Basic and acidic residues" evidence="1">
    <location>
        <begin position="87"/>
        <end position="97"/>
    </location>
</feature>
<organism evidence="2 3">
    <name type="scientific">Racocetra fulgida</name>
    <dbReference type="NCBI Taxonomy" id="60492"/>
    <lineage>
        <taxon>Eukaryota</taxon>
        <taxon>Fungi</taxon>
        <taxon>Fungi incertae sedis</taxon>
        <taxon>Mucoromycota</taxon>
        <taxon>Glomeromycotina</taxon>
        <taxon>Glomeromycetes</taxon>
        <taxon>Diversisporales</taxon>
        <taxon>Gigasporaceae</taxon>
        <taxon>Racocetra</taxon>
    </lineage>
</organism>
<protein>
    <submittedName>
        <fullName evidence="2">14481_t:CDS:1</fullName>
    </submittedName>
</protein>
<evidence type="ECO:0000256" key="1">
    <source>
        <dbReference type="SAM" id="MobiDB-lite"/>
    </source>
</evidence>